<evidence type="ECO:0000313" key="3">
    <source>
        <dbReference type="Proteomes" id="UP000280668"/>
    </source>
</evidence>
<protein>
    <submittedName>
        <fullName evidence="2">Uncharacterized protein</fullName>
    </submittedName>
</protein>
<keyword evidence="3" id="KW-1185">Reference proteome</keyword>
<feature type="transmembrane region" description="Helical" evidence="1">
    <location>
        <begin position="58"/>
        <end position="78"/>
    </location>
</feature>
<evidence type="ECO:0000313" key="2">
    <source>
        <dbReference type="EMBL" id="ROR74432.1"/>
    </source>
</evidence>
<keyword evidence="1" id="KW-1133">Transmembrane helix</keyword>
<dbReference type="Proteomes" id="UP000280668">
    <property type="component" value="Unassembled WGS sequence"/>
</dbReference>
<dbReference type="AlphaFoldDB" id="A0A3N2BGQ3"/>
<reference evidence="2 3" key="1">
    <citation type="submission" date="2018-11" db="EMBL/GenBank/DDBJ databases">
        <title>Sequencing the genomes of 1000 actinobacteria strains.</title>
        <authorList>
            <person name="Klenk H.-P."/>
        </authorList>
    </citation>
    <scope>NUCLEOTIDE SEQUENCE [LARGE SCALE GENOMIC DNA]</scope>
    <source>
        <strain evidence="2 3">DSM 11294</strain>
    </source>
</reference>
<gene>
    <name evidence="2" type="ORF">EDD31_2848</name>
</gene>
<name>A0A3N2BGQ3_9MICO</name>
<keyword evidence="1" id="KW-0472">Membrane</keyword>
<dbReference type="EMBL" id="RKHK01000001">
    <property type="protein sequence ID" value="ROR74432.1"/>
    <property type="molecule type" value="Genomic_DNA"/>
</dbReference>
<organism evidence="2 3">
    <name type="scientific">Bogoriella caseilytica</name>
    <dbReference type="NCBI Taxonomy" id="56055"/>
    <lineage>
        <taxon>Bacteria</taxon>
        <taxon>Bacillati</taxon>
        <taxon>Actinomycetota</taxon>
        <taxon>Actinomycetes</taxon>
        <taxon>Micrococcales</taxon>
        <taxon>Bogoriellaceae</taxon>
        <taxon>Bogoriella</taxon>
    </lineage>
</organism>
<evidence type="ECO:0000256" key="1">
    <source>
        <dbReference type="SAM" id="Phobius"/>
    </source>
</evidence>
<dbReference type="RefSeq" id="WP_148058965.1">
    <property type="nucleotide sequence ID" value="NZ_RKHK01000001.1"/>
</dbReference>
<comment type="caution">
    <text evidence="2">The sequence shown here is derived from an EMBL/GenBank/DDBJ whole genome shotgun (WGS) entry which is preliminary data.</text>
</comment>
<feature type="transmembrane region" description="Helical" evidence="1">
    <location>
        <begin position="12"/>
        <end position="32"/>
    </location>
</feature>
<feature type="transmembrane region" description="Helical" evidence="1">
    <location>
        <begin position="85"/>
        <end position="103"/>
    </location>
</feature>
<keyword evidence="1" id="KW-0812">Transmembrane</keyword>
<accession>A0A3N2BGQ3</accession>
<sequence>MVQRRSPTNRGVHPALWGVPVALAVIGLWQIWNLVVPRRDVCAAIYPPPAGCGGEARLAVAAAWTAVIVAALVATLTLGRTRRRWAMLGTAWVTLAALAGWFATHVVRPFVFF</sequence>
<proteinExistence type="predicted"/>